<accession>A0ABV8SZX2</accession>
<name>A0ABV8SZX2_9GAMM</name>
<protein>
    <recommendedName>
        <fullName evidence="3">Peptidase S9 prolyl oligopeptidase catalytic domain-containing protein</fullName>
    </recommendedName>
</protein>
<dbReference type="Proteomes" id="UP001595904">
    <property type="component" value="Unassembled WGS sequence"/>
</dbReference>
<reference evidence="2" key="1">
    <citation type="journal article" date="2019" name="Int. J. Syst. Evol. Microbiol.">
        <title>The Global Catalogue of Microorganisms (GCM) 10K type strain sequencing project: providing services to taxonomists for standard genome sequencing and annotation.</title>
        <authorList>
            <consortium name="The Broad Institute Genomics Platform"/>
            <consortium name="The Broad Institute Genome Sequencing Center for Infectious Disease"/>
            <person name="Wu L."/>
            <person name="Ma J."/>
        </authorList>
    </citation>
    <scope>NUCLEOTIDE SEQUENCE [LARGE SCALE GENOMIC DNA]</scope>
    <source>
        <strain evidence="2">CGMCC 1.10759</strain>
    </source>
</reference>
<evidence type="ECO:0000313" key="1">
    <source>
        <dbReference type="EMBL" id="MFC4312345.1"/>
    </source>
</evidence>
<proteinExistence type="predicted"/>
<comment type="caution">
    <text evidence="1">The sequence shown here is derived from an EMBL/GenBank/DDBJ whole genome shotgun (WGS) entry which is preliminary data.</text>
</comment>
<dbReference type="InterPro" id="IPR029058">
    <property type="entry name" value="AB_hydrolase_fold"/>
</dbReference>
<dbReference type="SUPFAM" id="SSF53474">
    <property type="entry name" value="alpha/beta-Hydrolases"/>
    <property type="match status" value="1"/>
</dbReference>
<gene>
    <name evidence="1" type="ORF">ACFPN2_24900</name>
</gene>
<sequence length="757" mass="83430">MVRRPRLWEAAIGGFLAMLCAVLDAAPITVREATETARIMELRDGNPVSVSPDGQRFALMVVRGDVAKDGVWLEILSGDMSSIATRGSATLKARLFSRGFGDPENLLKTYLTLPRGNALLWEDARHALFFWPDADNIVQVFRVNVDSGETAAVTHHSTDVSTFALSIASTGALLYSARTPPPVRPSMERGGFAVQSEDIFSLLRDGGGEHSLLDRWNIEWFVQSPGAAPRRLNFTGDRTQLPSKSFLAQPSPDGRYAIVDGAPERIPPKWADYREPWLQSQVREALDISPKGFIARQIAQPYLVSLDDGSARPLLNAPLHRSNFQNVLWSADSSSVIVGPTFIPLELLQGANASQEGLLHVDIASGEVTVLPYLAELASARAGDLQWVSEHTLRVGADPIRACLEYTGAAWRQVANSGCVVKARPGVRFEIRQSLNDPPRLFVSDSRQRRSRMILDPNPRLRDRYSLGRVETVRWQTKSGGAWRGLLYYPVDYQRGKTYPLVIQTHGVQSESEFNLYGWGPGTGPGISLYAAQMLAGKGMLVLQTQAPMDDASQNVEPRREGPEAAEGYVAAIDLLASRGLVDRGRVGLTGFSRTGWHALYALTHSTFPYAAAIASDNINGGYVEATFATQGITDAMVGAPPFGEGLHAWLRESPAFNVERIRAPLRMELQSGPLESAIYSWEIFSRLRRLGKPVEFYISPHIERGSHQVQNPSQILACKDGAIDWLDFWLNGREGSDAVKGEQYARWRKLRTSDTN</sequence>
<evidence type="ECO:0008006" key="3">
    <source>
        <dbReference type="Google" id="ProtNLM"/>
    </source>
</evidence>
<dbReference type="Gene3D" id="3.40.50.1820">
    <property type="entry name" value="alpha/beta hydrolase"/>
    <property type="match status" value="1"/>
</dbReference>
<dbReference type="EMBL" id="JBHSDU010000014">
    <property type="protein sequence ID" value="MFC4312345.1"/>
    <property type="molecule type" value="Genomic_DNA"/>
</dbReference>
<organism evidence="1 2">
    <name type="scientific">Steroidobacter flavus</name>
    <dbReference type="NCBI Taxonomy" id="1842136"/>
    <lineage>
        <taxon>Bacteria</taxon>
        <taxon>Pseudomonadati</taxon>
        <taxon>Pseudomonadota</taxon>
        <taxon>Gammaproteobacteria</taxon>
        <taxon>Steroidobacterales</taxon>
        <taxon>Steroidobacteraceae</taxon>
        <taxon>Steroidobacter</taxon>
    </lineage>
</organism>
<dbReference type="RefSeq" id="WP_380601655.1">
    <property type="nucleotide sequence ID" value="NZ_JBHSDU010000014.1"/>
</dbReference>
<dbReference type="SUPFAM" id="SSF69304">
    <property type="entry name" value="Tricorn protease N-terminal domain"/>
    <property type="match status" value="1"/>
</dbReference>
<keyword evidence="2" id="KW-1185">Reference proteome</keyword>
<evidence type="ECO:0000313" key="2">
    <source>
        <dbReference type="Proteomes" id="UP001595904"/>
    </source>
</evidence>